<protein>
    <submittedName>
        <fullName evidence="2">Uncharacterized protein</fullName>
    </submittedName>
</protein>
<sequence>MIDGKRGSLNSGNTWWKSLKPIEKIAVVKPLLEDGLTSEQAKVRLHLSSKNMIVNVRNQIMKFYPEGMPDRKNGPRSSTPALPRPSRRGAHARQIKERVKRRNEDLARAKVPELQVIKNPTPPPKRPRTREEIIDANIHDMPPPSRGPFIDDPINIKDRAYGAALNSIIYKLIDAGVV</sequence>
<dbReference type="AlphaFoldDB" id="A0A1F4XSX1"/>
<feature type="region of interest" description="Disordered" evidence="1">
    <location>
        <begin position="65"/>
        <end position="105"/>
    </location>
</feature>
<reference evidence="2 3" key="1">
    <citation type="journal article" date="2016" name="Nat. Commun.">
        <title>Thousands of microbial genomes shed light on interconnected biogeochemical processes in an aquifer system.</title>
        <authorList>
            <person name="Anantharaman K."/>
            <person name="Brown C.T."/>
            <person name="Hug L.A."/>
            <person name="Sharon I."/>
            <person name="Castelle C.J."/>
            <person name="Probst A.J."/>
            <person name="Thomas B.C."/>
            <person name="Singh A."/>
            <person name="Wilkins M.J."/>
            <person name="Karaoz U."/>
            <person name="Brodie E.L."/>
            <person name="Williams K.H."/>
            <person name="Hubbard S.S."/>
            <person name="Banfield J.F."/>
        </authorList>
    </citation>
    <scope>NUCLEOTIDE SEQUENCE [LARGE SCALE GENOMIC DNA]</scope>
</reference>
<evidence type="ECO:0000313" key="2">
    <source>
        <dbReference type="EMBL" id="OGC84694.1"/>
    </source>
</evidence>
<dbReference type="Proteomes" id="UP000178091">
    <property type="component" value="Unassembled WGS sequence"/>
</dbReference>
<gene>
    <name evidence="2" type="ORF">A3F55_02395</name>
</gene>
<feature type="compositionally biased region" description="Basic and acidic residues" evidence="1">
    <location>
        <begin position="94"/>
        <end position="105"/>
    </location>
</feature>
<proteinExistence type="predicted"/>
<accession>A0A1F4XSX1</accession>
<name>A0A1F4XSX1_9BACT</name>
<evidence type="ECO:0000256" key="1">
    <source>
        <dbReference type="SAM" id="MobiDB-lite"/>
    </source>
</evidence>
<organism evidence="2 3">
    <name type="scientific">Candidatus Adlerbacteria bacterium RIFCSPHIGHO2_12_FULL_53_18</name>
    <dbReference type="NCBI Taxonomy" id="1797242"/>
    <lineage>
        <taxon>Bacteria</taxon>
        <taxon>Candidatus Adleribacteriota</taxon>
    </lineage>
</organism>
<evidence type="ECO:0000313" key="3">
    <source>
        <dbReference type="Proteomes" id="UP000178091"/>
    </source>
</evidence>
<dbReference type="EMBL" id="MEWW01000010">
    <property type="protein sequence ID" value="OGC84694.1"/>
    <property type="molecule type" value="Genomic_DNA"/>
</dbReference>
<comment type="caution">
    <text evidence="2">The sequence shown here is derived from an EMBL/GenBank/DDBJ whole genome shotgun (WGS) entry which is preliminary data.</text>
</comment>